<accession>A0A418M0I9</accession>
<feature type="transmembrane region" description="Helical" evidence="1">
    <location>
        <begin position="6"/>
        <end position="23"/>
    </location>
</feature>
<reference evidence="2 3" key="1">
    <citation type="submission" date="2018-08" db="EMBL/GenBank/DDBJ databases">
        <title>Fibrisoma montanum sp. nov., isolated from Danxia mountain soil.</title>
        <authorList>
            <person name="Huang Y."/>
        </authorList>
    </citation>
    <scope>NUCLEOTIDE SEQUENCE [LARGE SCALE GENOMIC DNA]</scope>
    <source>
        <strain evidence="2 3">HYT19</strain>
    </source>
</reference>
<dbReference type="RefSeq" id="WP_119670710.1">
    <property type="nucleotide sequence ID" value="NZ_QXED01000009.1"/>
</dbReference>
<dbReference type="OrthoDB" id="946181at2"/>
<dbReference type="EMBL" id="QXED01000009">
    <property type="protein sequence ID" value="RIV18998.1"/>
    <property type="molecule type" value="Genomic_DNA"/>
</dbReference>
<protein>
    <submittedName>
        <fullName evidence="2">Uncharacterized protein</fullName>
    </submittedName>
</protein>
<gene>
    <name evidence="2" type="ORF">DYU11_26220</name>
</gene>
<keyword evidence="1" id="KW-0812">Transmembrane</keyword>
<keyword evidence="1" id="KW-0472">Membrane</keyword>
<evidence type="ECO:0000256" key="1">
    <source>
        <dbReference type="SAM" id="Phobius"/>
    </source>
</evidence>
<evidence type="ECO:0000313" key="3">
    <source>
        <dbReference type="Proteomes" id="UP000283523"/>
    </source>
</evidence>
<organism evidence="2 3">
    <name type="scientific">Fibrisoma montanum</name>
    <dbReference type="NCBI Taxonomy" id="2305895"/>
    <lineage>
        <taxon>Bacteria</taxon>
        <taxon>Pseudomonadati</taxon>
        <taxon>Bacteroidota</taxon>
        <taxon>Cytophagia</taxon>
        <taxon>Cytophagales</taxon>
        <taxon>Spirosomataceae</taxon>
        <taxon>Fibrisoma</taxon>
    </lineage>
</organism>
<sequence length="195" mass="22088">MINWLSYVWLGMVWLLGFGSGAAKRRPVAGRYEQPLTTTYSTSLRYNIYTFNISAADTGAVRELTVKAYRGDLLLTNFKTRIDGAIVNAEVADLDNNRFPELYVYSTSNGSGSFGRVYGWQFLLERKVDIRLVDWQKPGAGYMGHDSLWIERDILCRKFPVYRPGDTNAEPTGGVIMMRYRLQPAGEAYTLSAEQ</sequence>
<name>A0A418M0I9_9BACT</name>
<dbReference type="Gene3D" id="2.40.128.460">
    <property type="entry name" value="Periplasmic lysozyme inhibitor of I-type lysozyme"/>
    <property type="match status" value="1"/>
</dbReference>
<keyword evidence="3" id="KW-1185">Reference proteome</keyword>
<keyword evidence="1" id="KW-1133">Transmembrane helix</keyword>
<dbReference type="AlphaFoldDB" id="A0A418M0I9"/>
<dbReference type="InterPro" id="IPR038643">
    <property type="entry name" value="PliI_sf"/>
</dbReference>
<comment type="caution">
    <text evidence="2">The sequence shown here is derived from an EMBL/GenBank/DDBJ whole genome shotgun (WGS) entry which is preliminary data.</text>
</comment>
<evidence type="ECO:0000313" key="2">
    <source>
        <dbReference type="EMBL" id="RIV18998.1"/>
    </source>
</evidence>
<proteinExistence type="predicted"/>
<dbReference type="Proteomes" id="UP000283523">
    <property type="component" value="Unassembled WGS sequence"/>
</dbReference>